<keyword evidence="10 12" id="KW-0408">Iron</keyword>
<dbReference type="PIRSF" id="PIRSF006446">
    <property type="entry name" value="Cyt_quinol_oxidase_1"/>
    <property type="match status" value="1"/>
</dbReference>
<comment type="subcellular location">
    <subcellularLocation>
        <location evidence="1">Cell membrane</location>
        <topology evidence="1">Multi-pass membrane protein</topology>
    </subcellularLocation>
</comment>
<feature type="transmembrane region" description="Helical" evidence="12">
    <location>
        <begin position="369"/>
        <end position="392"/>
    </location>
</feature>
<feature type="transmembrane region" description="Helical" evidence="12">
    <location>
        <begin position="222"/>
        <end position="244"/>
    </location>
</feature>
<evidence type="ECO:0000256" key="4">
    <source>
        <dbReference type="ARBA" id="ARBA00022475"/>
    </source>
</evidence>
<name>A0ABV9E699_9ACTN</name>
<evidence type="ECO:0000256" key="3">
    <source>
        <dbReference type="ARBA" id="ARBA00022448"/>
    </source>
</evidence>
<evidence type="ECO:0000256" key="11">
    <source>
        <dbReference type="ARBA" id="ARBA00023136"/>
    </source>
</evidence>
<evidence type="ECO:0000256" key="12">
    <source>
        <dbReference type="PIRNR" id="PIRNR006446"/>
    </source>
</evidence>
<sequence>MNAETLDLARLQFALTAATHFLFVALTLGLVTLVACVQTRATFTRDPVHERMTRFWGQLYVINYAVGIVTGLVMELQLGLVWGGLGHFAGNVFGASLAMETLTAFFVESTFLGLWIFGWGRLNRWAHLAVIWVVTLTSYVSAYWIMVSNGFLQHPAGATVVDGVLRLTDATAVLTNPGAVLAFGHILSGALVTAGVVMAGVSAYHLRARTTEQELFRKSLRVGVATALPALLVTVALGGAQFGVLSDAQPMKLAVFGGDAGEIARLQAEAAARYGQGDYVPSQVWGQAGYVMIACWAALALVTVVSVVRMRSRDRVRHSRLWHALLTAAIPLPFVAMIAGWVWRESGRQPWVVYGLLSTRDALSDLSPAALRASLAVFATLFAVLATVNYWLLARYARRGPGATALGSPETPCVPLPAATF</sequence>
<evidence type="ECO:0000313" key="14">
    <source>
        <dbReference type="Proteomes" id="UP001595891"/>
    </source>
</evidence>
<keyword evidence="14" id="KW-1185">Reference proteome</keyword>
<keyword evidence="5 12" id="KW-0349">Heme</keyword>
<dbReference type="RefSeq" id="WP_262841086.1">
    <property type="nucleotide sequence ID" value="NZ_JANZYP010000003.1"/>
</dbReference>
<evidence type="ECO:0000256" key="6">
    <source>
        <dbReference type="ARBA" id="ARBA00022692"/>
    </source>
</evidence>
<dbReference type="PANTHER" id="PTHR30365">
    <property type="entry name" value="CYTOCHROME D UBIQUINOL OXIDASE"/>
    <property type="match status" value="1"/>
</dbReference>
<evidence type="ECO:0000313" key="13">
    <source>
        <dbReference type="EMBL" id="MFC4585056.1"/>
    </source>
</evidence>
<dbReference type="Pfam" id="PF01654">
    <property type="entry name" value="Cyt_bd_oxida_I"/>
    <property type="match status" value="2"/>
</dbReference>
<keyword evidence="4 12" id="KW-1003">Cell membrane</keyword>
<comment type="similarity">
    <text evidence="2 12">Belongs to the cytochrome ubiquinol oxidase subunit 1 family.</text>
</comment>
<dbReference type="Proteomes" id="UP001595891">
    <property type="component" value="Unassembled WGS sequence"/>
</dbReference>
<keyword evidence="6 12" id="KW-0812">Transmembrane</keyword>
<feature type="transmembrane region" description="Helical" evidence="12">
    <location>
        <begin position="59"/>
        <end position="85"/>
    </location>
</feature>
<comment type="caution">
    <text evidence="13">The sequence shown here is derived from an EMBL/GenBank/DDBJ whole genome shotgun (WGS) entry which is preliminary data.</text>
</comment>
<evidence type="ECO:0000256" key="1">
    <source>
        <dbReference type="ARBA" id="ARBA00004651"/>
    </source>
</evidence>
<keyword evidence="7 12" id="KW-0479">Metal-binding</keyword>
<feature type="transmembrane region" description="Helical" evidence="12">
    <location>
        <begin position="125"/>
        <end position="146"/>
    </location>
</feature>
<evidence type="ECO:0000256" key="2">
    <source>
        <dbReference type="ARBA" id="ARBA00009819"/>
    </source>
</evidence>
<keyword evidence="8 12" id="KW-0249">Electron transport</keyword>
<dbReference type="EMBL" id="JBHSFN010000001">
    <property type="protein sequence ID" value="MFC4585056.1"/>
    <property type="molecule type" value="Genomic_DNA"/>
</dbReference>
<dbReference type="InterPro" id="IPR002585">
    <property type="entry name" value="Cyt-d_ubiquinol_oxidase_su_1"/>
</dbReference>
<evidence type="ECO:0000256" key="8">
    <source>
        <dbReference type="ARBA" id="ARBA00022982"/>
    </source>
</evidence>
<accession>A0ABV9E699</accession>
<keyword evidence="9 12" id="KW-1133">Transmembrane helix</keyword>
<organism evidence="13 14">
    <name type="scientific">Sphaerisporangium corydalis</name>
    <dbReference type="NCBI Taxonomy" id="1441875"/>
    <lineage>
        <taxon>Bacteria</taxon>
        <taxon>Bacillati</taxon>
        <taxon>Actinomycetota</taxon>
        <taxon>Actinomycetes</taxon>
        <taxon>Streptosporangiales</taxon>
        <taxon>Streptosporangiaceae</taxon>
        <taxon>Sphaerisporangium</taxon>
    </lineage>
</organism>
<feature type="transmembrane region" description="Helical" evidence="12">
    <location>
        <begin position="179"/>
        <end position="201"/>
    </location>
</feature>
<protein>
    <submittedName>
        <fullName evidence="13">Cytochrome ubiquinol oxidase subunit I</fullName>
    </submittedName>
</protein>
<reference evidence="14" key="1">
    <citation type="journal article" date="2019" name="Int. J. Syst. Evol. Microbiol.">
        <title>The Global Catalogue of Microorganisms (GCM) 10K type strain sequencing project: providing services to taxonomists for standard genome sequencing and annotation.</title>
        <authorList>
            <consortium name="The Broad Institute Genomics Platform"/>
            <consortium name="The Broad Institute Genome Sequencing Center for Infectious Disease"/>
            <person name="Wu L."/>
            <person name="Ma J."/>
        </authorList>
    </citation>
    <scope>NUCLEOTIDE SEQUENCE [LARGE SCALE GENOMIC DNA]</scope>
    <source>
        <strain evidence="14">CCUG 49560</strain>
    </source>
</reference>
<evidence type="ECO:0000256" key="7">
    <source>
        <dbReference type="ARBA" id="ARBA00022723"/>
    </source>
</evidence>
<dbReference type="PANTHER" id="PTHR30365:SF15">
    <property type="entry name" value="CYTOCHROME BD UBIQUINOL OXIDASE SUBUNIT 1"/>
    <property type="match status" value="1"/>
</dbReference>
<evidence type="ECO:0000256" key="9">
    <source>
        <dbReference type="ARBA" id="ARBA00022989"/>
    </source>
</evidence>
<gene>
    <name evidence="13" type="ORF">ACFO8L_03150</name>
</gene>
<feature type="transmembrane region" description="Helical" evidence="12">
    <location>
        <begin position="12"/>
        <end position="38"/>
    </location>
</feature>
<feature type="transmembrane region" description="Helical" evidence="12">
    <location>
        <begin position="288"/>
        <end position="309"/>
    </location>
</feature>
<feature type="transmembrane region" description="Helical" evidence="12">
    <location>
        <begin position="321"/>
        <end position="343"/>
    </location>
</feature>
<proteinExistence type="inferred from homology"/>
<feature type="transmembrane region" description="Helical" evidence="12">
    <location>
        <begin position="97"/>
        <end position="118"/>
    </location>
</feature>
<evidence type="ECO:0000256" key="5">
    <source>
        <dbReference type="ARBA" id="ARBA00022617"/>
    </source>
</evidence>
<evidence type="ECO:0000256" key="10">
    <source>
        <dbReference type="ARBA" id="ARBA00023004"/>
    </source>
</evidence>
<keyword evidence="3 12" id="KW-0813">Transport</keyword>
<keyword evidence="11 12" id="KW-0472">Membrane</keyword>